<keyword evidence="3" id="KW-1185">Reference proteome</keyword>
<evidence type="ECO:0000313" key="3">
    <source>
        <dbReference type="Proteomes" id="UP001497516"/>
    </source>
</evidence>
<feature type="compositionally biased region" description="Basic residues" evidence="1">
    <location>
        <begin position="44"/>
        <end position="53"/>
    </location>
</feature>
<dbReference type="EMBL" id="OZ034815">
    <property type="protein sequence ID" value="CAL1371674.1"/>
    <property type="molecule type" value="Genomic_DNA"/>
</dbReference>
<feature type="compositionally biased region" description="Basic and acidic residues" evidence="1">
    <location>
        <begin position="8"/>
        <end position="25"/>
    </location>
</feature>
<sequence length="149" mass="16850">MLTSMRPGSKDGRRQEARRAGRRGDGGAAWRGRGSRNVAEPRRRTGKGWRLRRASATVGRDESRGWLGKRACRRHRSTVVAANRRRGRREEESWRTWAAQRVSKKRGRGQRVLFDNQLGGRVPDTIGKLKSLEVIRVGGNKNLEGSIPL</sequence>
<dbReference type="AlphaFoldDB" id="A0AAV2DET7"/>
<evidence type="ECO:0000313" key="2">
    <source>
        <dbReference type="EMBL" id="CAL1371674.1"/>
    </source>
</evidence>
<dbReference type="Proteomes" id="UP001497516">
    <property type="component" value="Chromosome 2"/>
</dbReference>
<protein>
    <submittedName>
        <fullName evidence="2">Uncharacterized protein</fullName>
    </submittedName>
</protein>
<gene>
    <name evidence="2" type="ORF">LTRI10_LOCUS13725</name>
</gene>
<proteinExistence type="predicted"/>
<accession>A0AAV2DET7</accession>
<organism evidence="2 3">
    <name type="scientific">Linum trigynum</name>
    <dbReference type="NCBI Taxonomy" id="586398"/>
    <lineage>
        <taxon>Eukaryota</taxon>
        <taxon>Viridiplantae</taxon>
        <taxon>Streptophyta</taxon>
        <taxon>Embryophyta</taxon>
        <taxon>Tracheophyta</taxon>
        <taxon>Spermatophyta</taxon>
        <taxon>Magnoliopsida</taxon>
        <taxon>eudicotyledons</taxon>
        <taxon>Gunneridae</taxon>
        <taxon>Pentapetalae</taxon>
        <taxon>rosids</taxon>
        <taxon>fabids</taxon>
        <taxon>Malpighiales</taxon>
        <taxon>Linaceae</taxon>
        <taxon>Linum</taxon>
    </lineage>
</organism>
<evidence type="ECO:0000256" key="1">
    <source>
        <dbReference type="SAM" id="MobiDB-lite"/>
    </source>
</evidence>
<reference evidence="2 3" key="1">
    <citation type="submission" date="2024-04" db="EMBL/GenBank/DDBJ databases">
        <authorList>
            <person name="Fracassetti M."/>
        </authorList>
    </citation>
    <scope>NUCLEOTIDE SEQUENCE [LARGE SCALE GENOMIC DNA]</scope>
</reference>
<name>A0AAV2DET7_9ROSI</name>
<feature type="region of interest" description="Disordered" evidence="1">
    <location>
        <begin position="1"/>
        <end position="55"/>
    </location>
</feature>